<comment type="caution">
    <text evidence="4">The sequence shown here is derived from an EMBL/GenBank/DDBJ whole genome shotgun (WGS) entry which is preliminary data.</text>
</comment>
<keyword evidence="2" id="KW-0472">Membrane</keyword>
<feature type="transmembrane region" description="Helical" evidence="2">
    <location>
        <begin position="125"/>
        <end position="144"/>
    </location>
</feature>
<evidence type="ECO:0000256" key="2">
    <source>
        <dbReference type="SAM" id="Phobius"/>
    </source>
</evidence>
<dbReference type="Pfam" id="PF20153">
    <property type="entry name" value="DUF6535"/>
    <property type="match status" value="1"/>
</dbReference>
<evidence type="ECO:0000313" key="5">
    <source>
        <dbReference type="Proteomes" id="UP001175227"/>
    </source>
</evidence>
<feature type="transmembrane region" description="Helical" evidence="2">
    <location>
        <begin position="203"/>
        <end position="221"/>
    </location>
</feature>
<dbReference type="Proteomes" id="UP001175227">
    <property type="component" value="Unassembled WGS sequence"/>
</dbReference>
<keyword evidence="2" id="KW-0812">Transmembrane</keyword>
<name>A0AA39U5M0_9AGAR</name>
<dbReference type="EMBL" id="JAUEPR010000015">
    <property type="protein sequence ID" value="KAK0477972.1"/>
    <property type="molecule type" value="Genomic_DNA"/>
</dbReference>
<gene>
    <name evidence="4" type="ORF">IW261DRAFT_1484833</name>
</gene>
<feature type="compositionally biased region" description="Low complexity" evidence="1">
    <location>
        <begin position="16"/>
        <end position="27"/>
    </location>
</feature>
<protein>
    <recommendedName>
        <fullName evidence="3">DUF6535 domain-containing protein</fullName>
    </recommendedName>
</protein>
<evidence type="ECO:0000256" key="1">
    <source>
        <dbReference type="SAM" id="MobiDB-lite"/>
    </source>
</evidence>
<feature type="domain" description="DUF6535" evidence="3">
    <location>
        <begin position="103"/>
        <end position="283"/>
    </location>
</feature>
<organism evidence="4 5">
    <name type="scientific">Armillaria novae-zelandiae</name>
    <dbReference type="NCBI Taxonomy" id="153914"/>
    <lineage>
        <taxon>Eukaryota</taxon>
        <taxon>Fungi</taxon>
        <taxon>Dikarya</taxon>
        <taxon>Basidiomycota</taxon>
        <taxon>Agaricomycotina</taxon>
        <taxon>Agaricomycetes</taxon>
        <taxon>Agaricomycetidae</taxon>
        <taxon>Agaricales</taxon>
        <taxon>Marasmiineae</taxon>
        <taxon>Physalacriaceae</taxon>
        <taxon>Armillaria</taxon>
    </lineage>
</organism>
<dbReference type="AlphaFoldDB" id="A0AA39U5M0"/>
<reference evidence="4" key="1">
    <citation type="submission" date="2023-06" db="EMBL/GenBank/DDBJ databases">
        <authorList>
            <consortium name="Lawrence Berkeley National Laboratory"/>
            <person name="Ahrendt S."/>
            <person name="Sahu N."/>
            <person name="Indic B."/>
            <person name="Wong-Bajracharya J."/>
            <person name="Merenyi Z."/>
            <person name="Ke H.-M."/>
            <person name="Monk M."/>
            <person name="Kocsube S."/>
            <person name="Drula E."/>
            <person name="Lipzen A."/>
            <person name="Balint B."/>
            <person name="Henrissat B."/>
            <person name="Andreopoulos B."/>
            <person name="Martin F.M."/>
            <person name="Harder C.B."/>
            <person name="Rigling D."/>
            <person name="Ford K.L."/>
            <person name="Foster G.D."/>
            <person name="Pangilinan J."/>
            <person name="Papanicolaou A."/>
            <person name="Barry K."/>
            <person name="LaButti K."/>
            <person name="Viragh M."/>
            <person name="Koriabine M."/>
            <person name="Yan M."/>
            <person name="Riley R."/>
            <person name="Champramary S."/>
            <person name="Plett K.L."/>
            <person name="Tsai I.J."/>
            <person name="Slot J."/>
            <person name="Sipos G."/>
            <person name="Plett J."/>
            <person name="Nagy L.G."/>
            <person name="Grigoriev I.V."/>
        </authorList>
    </citation>
    <scope>NUCLEOTIDE SEQUENCE</scope>
    <source>
        <strain evidence="4">ICMP 16352</strain>
    </source>
</reference>
<keyword evidence="5" id="KW-1185">Reference proteome</keyword>
<feature type="transmembrane region" description="Helical" evidence="2">
    <location>
        <begin position="254"/>
        <end position="283"/>
    </location>
</feature>
<keyword evidence="2" id="KW-1133">Transmembrane helix</keyword>
<evidence type="ECO:0000259" key="3">
    <source>
        <dbReference type="Pfam" id="PF20153"/>
    </source>
</evidence>
<dbReference type="InterPro" id="IPR045338">
    <property type="entry name" value="DUF6535"/>
</dbReference>
<feature type="transmembrane region" description="Helical" evidence="2">
    <location>
        <begin position="326"/>
        <end position="347"/>
    </location>
</feature>
<sequence length="1034" mass="117078">MPTIHATQDSDRDDLQSSSSVQDDTSTGTPDASEDDSQLEIVLQQLMENLTAYFSRRKRKSTYGMMGIQRREYIVKGNDQFNYEEKFPEDEEYEELGPTARVWRTYLEECAAYDLERVEGWRDGLDVLLVFAGLFSAVVTTFVAQTSQSLQVDNGAITASLLFELINVQRAASNGSLVNDVPRSALTPFSDFHPTASDSWVNGLWFVSLSLSLSTALFAVLTKQWIHQYMSVPSGTPRDRCRVRHFRYMGLERWHVDLIIGMLPVLMSLSLGIFLAGLVLFLIPLCVPIASAVGSITFISFATYFITNFLPIIFPSCPYRTPLVQYMFSIYAYANRLCGWLSISRFFHRGSPWVETKEASGYTDSTSGMVLKQPARSLQAAERAAVSLSADETDLYALSWLYEISSNPSVHQIVGQSLSALPLRSVHSLKSQVESSTHQSTDSLRFWLEKDVLQSVIYKCLLSLHSDNNGPRIAKELSRYIRIYLRFVDRPGSSFAIQSAELPQGTVAALQSADDILYRGDIQDSLLTTVITALTNARDEPQLCLQPIVWASILRRIHPLGSNFNVSLLLNEIPTSFWHPTFLPPPVVFTSGALRLVRGLQIEPERASLLAGLKISSHSPEVDEPVPLCMAIHTCLYQYVFETIIQGHVAIRNVQGSVDYFGPIDESPQDPKLCFLLKMAGAPCLWDIPEVTFGKPGNRRRYSYTFISRILLNIGVHLDVHTFSLINKNIPSFDLDVNRQAVLRLLYKMISSAEFGNGPLHARDCCIALIIFFRVLNSTSHRPRFLPEDWCTPELAAKFVQLAFEDDEWNSCFYTHLVVFEEDIQQFTPATELVLYFFSRPLFINQAVKHFVTERLFDLLEYLPSHGGIDMDDAVTIVRKFLLALVPDRLDSRIFQQAKDFIFEPPNLFTTCALLLVHKNEFKSNPVLRYLALLSPDHSSWLECLEKLDTLPGHFDLDIRNLNQKDYFRRMGEFQAFVRGGCADDYGMDDAGPKHGNGDDCPDDPPTNMPLTPSLWRRFRWHRNRDFESSGDKV</sequence>
<accession>A0AA39U5M0</accession>
<proteinExistence type="predicted"/>
<feature type="region of interest" description="Disordered" evidence="1">
    <location>
        <begin position="1"/>
        <end position="36"/>
    </location>
</feature>
<feature type="transmembrane region" description="Helical" evidence="2">
    <location>
        <begin position="289"/>
        <end position="314"/>
    </location>
</feature>
<evidence type="ECO:0000313" key="4">
    <source>
        <dbReference type="EMBL" id="KAK0477972.1"/>
    </source>
</evidence>